<comment type="caution">
    <text evidence="2">The sequence shown here is derived from an EMBL/GenBank/DDBJ whole genome shotgun (WGS) entry which is preliminary data.</text>
</comment>
<evidence type="ECO:0000313" key="2">
    <source>
        <dbReference type="EMBL" id="KUN16424.1"/>
    </source>
</evidence>
<evidence type="ECO:0000256" key="1">
    <source>
        <dbReference type="SAM" id="MobiDB-lite"/>
    </source>
</evidence>
<feature type="compositionally biased region" description="Basic and acidic residues" evidence="1">
    <location>
        <begin position="435"/>
        <end position="444"/>
    </location>
</feature>
<dbReference type="AlphaFoldDB" id="A0A117Q9Q4"/>
<protein>
    <submittedName>
        <fullName evidence="2">Peptidoglycan-binding protein</fullName>
    </submittedName>
</protein>
<feature type="compositionally biased region" description="Gly residues" evidence="1">
    <location>
        <begin position="406"/>
        <end position="417"/>
    </location>
</feature>
<keyword evidence="3" id="KW-1185">Reference proteome</keyword>
<feature type="region of interest" description="Disordered" evidence="1">
    <location>
        <begin position="402"/>
        <end position="444"/>
    </location>
</feature>
<accession>A0A117Q9Q4</accession>
<proteinExistence type="predicted"/>
<gene>
    <name evidence="2" type="ORF">AQJ11_39675</name>
</gene>
<dbReference type="Proteomes" id="UP000053398">
    <property type="component" value="Unassembled WGS sequence"/>
</dbReference>
<sequence length="527" mass="56551">MSFFSSPLDSPSLRLTWLAGLSKKMLGAGSKNELLDLIDDALSVPEPGGDPAVLEGLASLYRGQVDHVGSVFDQVDRVGRKGLPEVWVGDTSVLASDVVKAAGRSVNRMSEAFQGCATVLLTLADAIGAAQRKDEQGRGQLLEQKKTLGGKDGFFDDLHENDEEEWDRKNAAHFGSFAVDLMHAAVADAQEATRVAARDLNKWAAEARAGKMETSELTAVDKVMLADTGVAGADAELNEILTAGDLERASARMDLLSLDDETAMERMLAKSDSPQERAYLMKALAAGHSVAEIETFQNKIHGKDPAWLRRHLTPVVTASDSMDDEGLAPDGSNNNKDYVTFDGQRWVQGGDGSEGTCVASSTVTSRAMVDPLYALDLTGGPDGQQDDPDAFRQRLVAEQHRLHTAGDGGENWGGMGPEGQERINDTTVGSATGTDYERQDLNSAADRRAVLTEVEKSVARGRPVPVDVSGKEGAHAMTIIAQEGDMLQVYNPWGSTTWVSEDDFINGHMGKASNSDLPNAYSVYLPR</sequence>
<dbReference type="EMBL" id="LMWP01000056">
    <property type="protein sequence ID" value="KUN16424.1"/>
    <property type="molecule type" value="Genomic_DNA"/>
</dbReference>
<name>A0A117Q9Q4_STRCK</name>
<organism evidence="2 3">
    <name type="scientific">Streptomyces corchorusii</name>
    <name type="common">Streptomyces chibaensis</name>
    <dbReference type="NCBI Taxonomy" id="1903"/>
    <lineage>
        <taxon>Bacteria</taxon>
        <taxon>Bacillati</taxon>
        <taxon>Actinomycetota</taxon>
        <taxon>Actinomycetes</taxon>
        <taxon>Kitasatosporales</taxon>
        <taxon>Streptomycetaceae</taxon>
        <taxon>Streptomyces</taxon>
    </lineage>
</organism>
<dbReference type="RefSeq" id="WP_059266616.1">
    <property type="nucleotide sequence ID" value="NZ_KQ948373.1"/>
</dbReference>
<reference evidence="2 3" key="1">
    <citation type="submission" date="2015-10" db="EMBL/GenBank/DDBJ databases">
        <title>Draft genome sequence of Streptomyces corchorusii DSM 40340, type strain for the species Streptomyces corchorusii.</title>
        <authorList>
            <person name="Ruckert C."/>
            <person name="Winkler A."/>
            <person name="Kalinowski J."/>
            <person name="Kampfer P."/>
            <person name="Glaeser S."/>
        </authorList>
    </citation>
    <scope>NUCLEOTIDE SEQUENCE [LARGE SCALE GENOMIC DNA]</scope>
    <source>
        <strain evidence="2 3">DSM 40340</strain>
    </source>
</reference>
<evidence type="ECO:0000313" key="3">
    <source>
        <dbReference type="Proteomes" id="UP000053398"/>
    </source>
</evidence>